<comment type="caution">
    <text evidence="2">The sequence shown here is derived from an EMBL/GenBank/DDBJ whole genome shotgun (WGS) entry which is preliminary data.</text>
</comment>
<sequence>MHCHIFITSFSSLIITLGLVLKTLIIVLSTGNVRVDIAGAPLSVLMGSGLTTGHSW</sequence>
<dbReference type="Proteomes" id="UP001152622">
    <property type="component" value="Chromosome 16"/>
</dbReference>
<keyword evidence="1" id="KW-0472">Membrane</keyword>
<keyword evidence="1" id="KW-1133">Transmembrane helix</keyword>
<evidence type="ECO:0000313" key="3">
    <source>
        <dbReference type="Proteomes" id="UP001152622"/>
    </source>
</evidence>
<keyword evidence="3" id="KW-1185">Reference proteome</keyword>
<feature type="transmembrane region" description="Helical" evidence="1">
    <location>
        <begin position="6"/>
        <end position="28"/>
    </location>
</feature>
<proteinExistence type="predicted"/>
<dbReference type="AlphaFoldDB" id="A0A9Q1IHL1"/>
<keyword evidence="1" id="KW-0812">Transmembrane</keyword>
<gene>
    <name evidence="2" type="ORF">SKAU_G00344890</name>
</gene>
<dbReference type="EMBL" id="JAINUF010000016">
    <property type="protein sequence ID" value="KAJ8339856.1"/>
    <property type="molecule type" value="Genomic_DNA"/>
</dbReference>
<protein>
    <submittedName>
        <fullName evidence="2">Uncharacterized protein</fullName>
    </submittedName>
</protein>
<organism evidence="2 3">
    <name type="scientific">Synaphobranchus kaupii</name>
    <name type="common">Kaup's arrowtooth eel</name>
    <dbReference type="NCBI Taxonomy" id="118154"/>
    <lineage>
        <taxon>Eukaryota</taxon>
        <taxon>Metazoa</taxon>
        <taxon>Chordata</taxon>
        <taxon>Craniata</taxon>
        <taxon>Vertebrata</taxon>
        <taxon>Euteleostomi</taxon>
        <taxon>Actinopterygii</taxon>
        <taxon>Neopterygii</taxon>
        <taxon>Teleostei</taxon>
        <taxon>Anguilliformes</taxon>
        <taxon>Synaphobranchidae</taxon>
        <taxon>Synaphobranchus</taxon>
    </lineage>
</organism>
<reference evidence="2" key="1">
    <citation type="journal article" date="2023" name="Science">
        <title>Genome structures resolve the early diversification of teleost fishes.</title>
        <authorList>
            <person name="Parey E."/>
            <person name="Louis A."/>
            <person name="Montfort J."/>
            <person name="Bouchez O."/>
            <person name="Roques C."/>
            <person name="Iampietro C."/>
            <person name="Lluch J."/>
            <person name="Castinel A."/>
            <person name="Donnadieu C."/>
            <person name="Desvignes T."/>
            <person name="Floi Bucao C."/>
            <person name="Jouanno E."/>
            <person name="Wen M."/>
            <person name="Mejri S."/>
            <person name="Dirks R."/>
            <person name="Jansen H."/>
            <person name="Henkel C."/>
            <person name="Chen W.J."/>
            <person name="Zahm M."/>
            <person name="Cabau C."/>
            <person name="Klopp C."/>
            <person name="Thompson A.W."/>
            <person name="Robinson-Rechavi M."/>
            <person name="Braasch I."/>
            <person name="Lecointre G."/>
            <person name="Bobe J."/>
            <person name="Postlethwait J.H."/>
            <person name="Berthelot C."/>
            <person name="Roest Crollius H."/>
            <person name="Guiguen Y."/>
        </authorList>
    </citation>
    <scope>NUCLEOTIDE SEQUENCE</scope>
    <source>
        <strain evidence="2">WJC10195</strain>
    </source>
</reference>
<accession>A0A9Q1IHL1</accession>
<name>A0A9Q1IHL1_SYNKA</name>
<evidence type="ECO:0000313" key="2">
    <source>
        <dbReference type="EMBL" id="KAJ8339856.1"/>
    </source>
</evidence>
<evidence type="ECO:0000256" key="1">
    <source>
        <dbReference type="SAM" id="Phobius"/>
    </source>
</evidence>